<dbReference type="SUPFAM" id="SSF88659">
    <property type="entry name" value="Sigma3 and sigma4 domains of RNA polymerase sigma factors"/>
    <property type="match status" value="1"/>
</dbReference>
<keyword evidence="4" id="KW-0804">Transcription</keyword>
<dbReference type="Pfam" id="PF08281">
    <property type="entry name" value="Sigma70_r4_2"/>
    <property type="match status" value="1"/>
</dbReference>
<dbReference type="NCBIfam" id="TIGR02937">
    <property type="entry name" value="sigma70-ECF"/>
    <property type="match status" value="1"/>
</dbReference>
<comment type="similarity">
    <text evidence="1">Belongs to the sigma-70 factor family. ECF subfamily.</text>
</comment>
<dbReference type="PANTHER" id="PTHR43133:SF63">
    <property type="entry name" value="RNA POLYMERASE SIGMA FACTOR FECI-RELATED"/>
    <property type="match status" value="1"/>
</dbReference>
<protein>
    <recommendedName>
        <fullName evidence="9">RNA polymerase sigma factor</fullName>
    </recommendedName>
</protein>
<evidence type="ECO:0000256" key="1">
    <source>
        <dbReference type="ARBA" id="ARBA00010641"/>
    </source>
</evidence>
<dbReference type="GO" id="GO:0016987">
    <property type="term" value="F:sigma factor activity"/>
    <property type="evidence" value="ECO:0007669"/>
    <property type="project" value="UniProtKB-KW"/>
</dbReference>
<reference evidence="7 8" key="1">
    <citation type="submission" date="2015-05" db="EMBL/GenBank/DDBJ databases">
        <title>Genome sequencing and analysis of members of genus Stenotrophomonas.</title>
        <authorList>
            <person name="Patil P.P."/>
            <person name="Midha S."/>
            <person name="Patil P.B."/>
        </authorList>
    </citation>
    <scope>NUCLEOTIDE SEQUENCE [LARGE SCALE GENOMIC DNA]</scope>
    <source>
        <strain evidence="7 8">DSM 18941</strain>
    </source>
</reference>
<dbReference type="InterPro" id="IPR039425">
    <property type="entry name" value="RNA_pol_sigma-70-like"/>
</dbReference>
<keyword evidence="8" id="KW-1185">Reference proteome</keyword>
<proteinExistence type="inferred from homology"/>
<dbReference type="OrthoDB" id="6689546at2"/>
<evidence type="ECO:0000256" key="4">
    <source>
        <dbReference type="ARBA" id="ARBA00023163"/>
    </source>
</evidence>
<comment type="caution">
    <text evidence="7">The sequence shown here is derived from an EMBL/GenBank/DDBJ whole genome shotgun (WGS) entry which is preliminary data.</text>
</comment>
<sequence>MIEPAGQEPPGREFAARAVHDYSAELHRFLRRRVAEAQDLGDLVQEVYLRLLRVQSIETVRNPLAYIYGIAAHVASEFNMRQRQGRLLYDSTVVEAVSENPGQAAFSEGGGFFERQVGDALAQLPANRLAVLLLERREGLSHAQIAQRLGLSVHTVKKYSVEALAHVRASLER</sequence>
<dbReference type="Proteomes" id="UP000051863">
    <property type="component" value="Unassembled WGS sequence"/>
</dbReference>
<evidence type="ECO:0000256" key="2">
    <source>
        <dbReference type="ARBA" id="ARBA00023015"/>
    </source>
</evidence>
<dbReference type="EMBL" id="LDJJ01000009">
    <property type="protein sequence ID" value="KRG71389.1"/>
    <property type="molecule type" value="Genomic_DNA"/>
</dbReference>
<dbReference type="InterPro" id="IPR014284">
    <property type="entry name" value="RNA_pol_sigma-70_dom"/>
</dbReference>
<evidence type="ECO:0008006" key="9">
    <source>
        <dbReference type="Google" id="ProtNLM"/>
    </source>
</evidence>
<dbReference type="InterPro" id="IPR007627">
    <property type="entry name" value="RNA_pol_sigma70_r2"/>
</dbReference>
<evidence type="ECO:0000313" key="8">
    <source>
        <dbReference type="Proteomes" id="UP000051863"/>
    </source>
</evidence>
<accession>A0A0R0CMZ4</accession>
<evidence type="ECO:0000259" key="5">
    <source>
        <dbReference type="Pfam" id="PF04542"/>
    </source>
</evidence>
<dbReference type="InterPro" id="IPR013249">
    <property type="entry name" value="RNA_pol_sigma70_r4_t2"/>
</dbReference>
<dbReference type="GO" id="GO:0003677">
    <property type="term" value="F:DNA binding"/>
    <property type="evidence" value="ECO:0007669"/>
    <property type="project" value="InterPro"/>
</dbReference>
<dbReference type="Pfam" id="PF04542">
    <property type="entry name" value="Sigma70_r2"/>
    <property type="match status" value="1"/>
</dbReference>
<dbReference type="InterPro" id="IPR013325">
    <property type="entry name" value="RNA_pol_sigma_r2"/>
</dbReference>
<name>A0A0R0CMZ4_9GAMM</name>
<feature type="domain" description="RNA polymerase sigma factor 70 region 4 type 2" evidence="6">
    <location>
        <begin position="115"/>
        <end position="166"/>
    </location>
</feature>
<evidence type="ECO:0000259" key="6">
    <source>
        <dbReference type="Pfam" id="PF08281"/>
    </source>
</evidence>
<dbReference type="PATRIC" id="fig|405446.3.peg.3920"/>
<dbReference type="GO" id="GO:0006352">
    <property type="term" value="P:DNA-templated transcription initiation"/>
    <property type="evidence" value="ECO:0007669"/>
    <property type="project" value="InterPro"/>
</dbReference>
<organism evidence="7 8">
    <name type="scientific">Stenotrophomonas terrae</name>
    <dbReference type="NCBI Taxonomy" id="405446"/>
    <lineage>
        <taxon>Bacteria</taxon>
        <taxon>Pseudomonadati</taxon>
        <taxon>Pseudomonadota</taxon>
        <taxon>Gammaproteobacteria</taxon>
        <taxon>Lysobacterales</taxon>
        <taxon>Lysobacteraceae</taxon>
        <taxon>Stenotrophomonas</taxon>
    </lineage>
</organism>
<evidence type="ECO:0000313" key="7">
    <source>
        <dbReference type="EMBL" id="KRG71389.1"/>
    </source>
</evidence>
<dbReference type="PANTHER" id="PTHR43133">
    <property type="entry name" value="RNA POLYMERASE ECF-TYPE SIGMA FACTO"/>
    <property type="match status" value="1"/>
</dbReference>
<dbReference type="Gene3D" id="1.10.10.10">
    <property type="entry name" value="Winged helix-like DNA-binding domain superfamily/Winged helix DNA-binding domain"/>
    <property type="match status" value="1"/>
</dbReference>
<keyword evidence="3" id="KW-0731">Sigma factor</keyword>
<feature type="domain" description="RNA polymerase sigma-70 region 2" evidence="5">
    <location>
        <begin position="19"/>
        <end position="77"/>
    </location>
</feature>
<dbReference type="SUPFAM" id="SSF88946">
    <property type="entry name" value="Sigma2 domain of RNA polymerase sigma factors"/>
    <property type="match status" value="1"/>
</dbReference>
<dbReference type="RefSeq" id="WP_057626902.1">
    <property type="nucleotide sequence ID" value="NZ_LDJJ01000009.1"/>
</dbReference>
<dbReference type="InterPro" id="IPR013324">
    <property type="entry name" value="RNA_pol_sigma_r3/r4-like"/>
</dbReference>
<gene>
    <name evidence="7" type="ORF">ABB27_03870</name>
</gene>
<dbReference type="AlphaFoldDB" id="A0A0R0CMZ4"/>
<keyword evidence="2" id="KW-0805">Transcription regulation</keyword>
<dbReference type="Gene3D" id="1.10.1740.10">
    <property type="match status" value="1"/>
</dbReference>
<evidence type="ECO:0000256" key="3">
    <source>
        <dbReference type="ARBA" id="ARBA00023082"/>
    </source>
</evidence>
<dbReference type="InterPro" id="IPR036388">
    <property type="entry name" value="WH-like_DNA-bd_sf"/>
</dbReference>